<keyword evidence="4 6" id="KW-0472">Membrane</keyword>
<protein>
    <submittedName>
        <fullName evidence="7">Nitrite transporter NirC</fullName>
    </submittedName>
</protein>
<dbReference type="PANTHER" id="PTHR30520">
    <property type="entry name" value="FORMATE TRANSPORTER-RELATED"/>
    <property type="match status" value="1"/>
</dbReference>
<dbReference type="EMBL" id="LN483073">
    <property type="protein sequence ID" value="CDZ99998.1"/>
    <property type="molecule type" value="Genomic_DNA"/>
</dbReference>
<feature type="transmembrane region" description="Helical" evidence="6">
    <location>
        <begin position="149"/>
        <end position="168"/>
    </location>
</feature>
<feature type="transmembrane region" description="Helical" evidence="6">
    <location>
        <begin position="216"/>
        <end position="240"/>
    </location>
</feature>
<dbReference type="InterPro" id="IPR000292">
    <property type="entry name" value="For/NO2_transpt"/>
</dbReference>
<feature type="transmembrane region" description="Helical" evidence="6">
    <location>
        <begin position="21"/>
        <end position="44"/>
    </location>
</feature>
<dbReference type="PATRIC" id="fig|1461583.4.peg.377"/>
<accession>A0A078LXU7</accession>
<feature type="transmembrane region" description="Helical" evidence="6">
    <location>
        <begin position="99"/>
        <end position="122"/>
    </location>
</feature>
<reference evidence="7" key="1">
    <citation type="submission" date="2014-07" db="EMBL/GenBank/DDBJ databases">
        <authorList>
            <person name="Urmite Genomes Urmite Genomes"/>
        </authorList>
    </citation>
    <scope>NUCLEOTIDE SEQUENCE</scope>
    <source>
        <strain evidence="7">13S34_air</strain>
    </source>
</reference>
<dbReference type="Pfam" id="PF01226">
    <property type="entry name" value="Form_Nir_trans"/>
    <property type="match status" value="1"/>
</dbReference>
<gene>
    <name evidence="7" type="primary">nirC</name>
    <name evidence="7" type="ORF">BN1050_00404</name>
</gene>
<evidence type="ECO:0000256" key="4">
    <source>
        <dbReference type="ARBA" id="ARBA00023136"/>
    </source>
</evidence>
<evidence type="ECO:0000256" key="2">
    <source>
        <dbReference type="ARBA" id="ARBA00022692"/>
    </source>
</evidence>
<comment type="subcellular location">
    <subcellularLocation>
        <location evidence="1">Membrane</location>
        <topology evidence="1">Multi-pass membrane protein</topology>
    </subcellularLocation>
</comment>
<dbReference type="GO" id="GO:0015499">
    <property type="term" value="F:formate transmembrane transporter activity"/>
    <property type="evidence" value="ECO:0007669"/>
    <property type="project" value="TreeGrafter"/>
</dbReference>
<dbReference type="AlphaFoldDB" id="A0A078LXU7"/>
<organism evidence="7">
    <name type="scientific">Metalysinibacillus saudimassiliensis</name>
    <dbReference type="NCBI Taxonomy" id="1461583"/>
    <lineage>
        <taxon>Bacteria</taxon>
        <taxon>Bacillati</taxon>
        <taxon>Bacillota</taxon>
        <taxon>Bacilli</taxon>
        <taxon>Bacillales</taxon>
        <taxon>Caryophanaceae</taxon>
        <taxon>Metalysinibacillus</taxon>
    </lineage>
</organism>
<dbReference type="PROSITE" id="PS01005">
    <property type="entry name" value="FORMATE_NITRITE_TP_1"/>
    <property type="match status" value="1"/>
</dbReference>
<evidence type="ECO:0000313" key="7">
    <source>
        <dbReference type="EMBL" id="CDZ99998.1"/>
    </source>
</evidence>
<evidence type="ECO:0000256" key="5">
    <source>
        <dbReference type="ARBA" id="ARBA00049660"/>
    </source>
</evidence>
<sequence>MRDLVEKAALGKANMLSNDKPAYLMNTMLGGIYIGFGMLLLVTLGGYMSAEPSLKLAQGVTFGVALTMVLLAGADLFTGNHFVMTIGAFSKKTTWSQAIASWVGSYAGNLVGAILLAGVFYASGLAVGDLGAYIDKVVHGKTAPDTLELFMRGILCNVLVCIAVWGNYKLKTEMGRIAVIFCCITPFITMSFEHSIANMTAFSVAYFNGVITLGEIVHNLVPVTLGNIVGGVFVAIAYWVTILKNDK</sequence>
<proteinExistence type="inferred from homology"/>
<keyword evidence="2 6" id="KW-0812">Transmembrane</keyword>
<dbReference type="PANTHER" id="PTHR30520:SF8">
    <property type="entry name" value="NITRITE TRANSPORTER NIRC"/>
    <property type="match status" value="1"/>
</dbReference>
<dbReference type="InterPro" id="IPR024002">
    <property type="entry name" value="For/NO2_transpt_CS"/>
</dbReference>
<evidence type="ECO:0000256" key="1">
    <source>
        <dbReference type="ARBA" id="ARBA00004141"/>
    </source>
</evidence>
<evidence type="ECO:0000256" key="6">
    <source>
        <dbReference type="SAM" id="Phobius"/>
    </source>
</evidence>
<feature type="transmembrane region" description="Helical" evidence="6">
    <location>
        <begin position="177"/>
        <end position="196"/>
    </location>
</feature>
<dbReference type="Gene3D" id="1.20.1080.10">
    <property type="entry name" value="Glycerol uptake facilitator protein"/>
    <property type="match status" value="1"/>
</dbReference>
<comment type="similarity">
    <text evidence="5">Belongs to the FNT transporter (TC 1.A.16) family.</text>
</comment>
<dbReference type="GO" id="GO:0005886">
    <property type="term" value="C:plasma membrane"/>
    <property type="evidence" value="ECO:0007669"/>
    <property type="project" value="TreeGrafter"/>
</dbReference>
<feature type="transmembrane region" description="Helical" evidence="6">
    <location>
        <begin position="56"/>
        <end position="78"/>
    </location>
</feature>
<keyword evidence="3 6" id="KW-1133">Transmembrane helix</keyword>
<dbReference type="HOGENOM" id="CLU_036896_3_0_9"/>
<name>A0A078LXU7_9BACL</name>
<evidence type="ECO:0000256" key="3">
    <source>
        <dbReference type="ARBA" id="ARBA00022989"/>
    </source>
</evidence>
<dbReference type="InterPro" id="IPR023271">
    <property type="entry name" value="Aquaporin-like"/>
</dbReference>